<name>A0ABT0PPF6_9FLAO</name>
<feature type="transmembrane region" description="Helical" evidence="5">
    <location>
        <begin position="72"/>
        <end position="92"/>
    </location>
</feature>
<evidence type="ECO:0000313" key="7">
    <source>
        <dbReference type="EMBL" id="MCL6273275.1"/>
    </source>
</evidence>
<keyword evidence="3 4" id="KW-0408">Iron</keyword>
<proteinExistence type="predicted"/>
<comment type="caution">
    <text evidence="7">The sequence shown here is derived from an EMBL/GenBank/DDBJ whole genome shotgun (WGS) entry which is preliminary data.</text>
</comment>
<evidence type="ECO:0000259" key="6">
    <source>
        <dbReference type="PROSITE" id="PS51007"/>
    </source>
</evidence>
<dbReference type="Pfam" id="PF07631">
    <property type="entry name" value="PSD4"/>
    <property type="match status" value="1"/>
</dbReference>
<evidence type="ECO:0000256" key="1">
    <source>
        <dbReference type="ARBA" id="ARBA00022617"/>
    </source>
</evidence>
<dbReference type="Pfam" id="PF07637">
    <property type="entry name" value="PSD5"/>
    <property type="match status" value="1"/>
</dbReference>
<feature type="transmembrane region" description="Helical" evidence="5">
    <location>
        <begin position="134"/>
        <end position="154"/>
    </location>
</feature>
<feature type="transmembrane region" description="Helical" evidence="5">
    <location>
        <begin position="39"/>
        <end position="60"/>
    </location>
</feature>
<keyword evidence="8" id="KW-1185">Reference proteome</keyword>
<dbReference type="InterPro" id="IPR036909">
    <property type="entry name" value="Cyt_c-like_dom_sf"/>
</dbReference>
<keyword evidence="5" id="KW-0812">Transmembrane</keyword>
<keyword evidence="1 4" id="KW-0349">Heme</keyword>
<dbReference type="InterPro" id="IPR011478">
    <property type="entry name" value="DUF1585"/>
</dbReference>
<evidence type="ECO:0000256" key="4">
    <source>
        <dbReference type="PROSITE-ProRule" id="PRU00433"/>
    </source>
</evidence>
<feature type="transmembrane region" description="Helical" evidence="5">
    <location>
        <begin position="104"/>
        <end position="122"/>
    </location>
</feature>
<feature type="transmembrane region" description="Helical" evidence="5">
    <location>
        <begin position="12"/>
        <end position="33"/>
    </location>
</feature>
<dbReference type="Pfam" id="PF07626">
    <property type="entry name" value="PSD3"/>
    <property type="match status" value="1"/>
</dbReference>
<dbReference type="Pfam" id="PF13442">
    <property type="entry name" value="Cytochrome_CBB3"/>
    <property type="match status" value="1"/>
</dbReference>
<gene>
    <name evidence="7" type="ORF">M3P19_04600</name>
</gene>
<keyword evidence="5" id="KW-1133">Transmembrane helix</keyword>
<dbReference type="Pfam" id="PF07624">
    <property type="entry name" value="PSD2"/>
    <property type="match status" value="1"/>
</dbReference>
<dbReference type="Proteomes" id="UP001203607">
    <property type="component" value="Unassembled WGS sequence"/>
</dbReference>
<keyword evidence="2 4" id="KW-0479">Metal-binding</keyword>
<evidence type="ECO:0000256" key="3">
    <source>
        <dbReference type="ARBA" id="ARBA00023004"/>
    </source>
</evidence>
<dbReference type="PROSITE" id="PS51007">
    <property type="entry name" value="CYTC"/>
    <property type="match status" value="1"/>
</dbReference>
<dbReference type="InterPro" id="IPR013036">
    <property type="entry name" value="DUF1587"/>
</dbReference>
<dbReference type="Pfam" id="PF07627">
    <property type="entry name" value="PSCyt3"/>
    <property type="match status" value="1"/>
</dbReference>
<dbReference type="EMBL" id="JAMFMA010000001">
    <property type="protein sequence ID" value="MCL6273275.1"/>
    <property type="molecule type" value="Genomic_DNA"/>
</dbReference>
<dbReference type="RefSeq" id="WP_249656452.1">
    <property type="nucleotide sequence ID" value="NZ_JAMFMA010000001.1"/>
</dbReference>
<organism evidence="7 8">
    <name type="scientific">Flagellimonas spongiicola</name>
    <dbReference type="NCBI Taxonomy" id="2942208"/>
    <lineage>
        <taxon>Bacteria</taxon>
        <taxon>Pseudomonadati</taxon>
        <taxon>Bacteroidota</taxon>
        <taxon>Flavobacteriia</taxon>
        <taxon>Flavobacteriales</taxon>
        <taxon>Flavobacteriaceae</taxon>
        <taxon>Flagellimonas</taxon>
    </lineage>
</organism>
<evidence type="ECO:0000256" key="2">
    <source>
        <dbReference type="ARBA" id="ARBA00022723"/>
    </source>
</evidence>
<dbReference type="Gene3D" id="1.10.760.10">
    <property type="entry name" value="Cytochrome c-like domain"/>
    <property type="match status" value="1"/>
</dbReference>
<dbReference type="InterPro" id="IPR013043">
    <property type="entry name" value="DUF1595"/>
</dbReference>
<protein>
    <submittedName>
        <fullName evidence="7">DUF1592 domain-containing protein</fullName>
    </submittedName>
</protein>
<dbReference type="InterPro" id="IPR013042">
    <property type="entry name" value="DUF1592"/>
</dbReference>
<evidence type="ECO:0000256" key="5">
    <source>
        <dbReference type="SAM" id="Phobius"/>
    </source>
</evidence>
<dbReference type="InterPro" id="IPR009056">
    <property type="entry name" value="Cyt_c-like_dom"/>
</dbReference>
<reference evidence="7 8" key="1">
    <citation type="submission" date="2022-05" db="EMBL/GenBank/DDBJ databases">
        <authorList>
            <person name="Park J.-S."/>
        </authorList>
    </citation>
    <scope>NUCLEOTIDE SEQUENCE [LARGE SCALE GENOMIC DNA]</scope>
    <source>
        <strain evidence="7 8">2012CJ35-5</strain>
    </source>
</reference>
<sequence>MSDKKLVIQATIGTLLLLVAPMIPIPSVNFWLLDLFGKFHPLVVHLPIGSLLCLFILEFLIPKSQMAQIRGVILKFIIGSAFLAVIAGVLLAGSGSYGSDAFVLHKWFGVATAILCVWLYVLDRLGNNQSIGKFSLYQCTLTINVIVLSIAGHYGGSLTHGTDYLTKSLPESVRTFFGDDPYELKGLVAMNNSKVNKTLESYSYTDNIQPVLKKYCVECHGPEEQKAGLRIDELNPDLIKGPDAFAWRAMLDMINSGEMPPEEEEQLSDEERRLLVDWITATVQHAIKIKKSSQAAVIRRLTKKQYTNSLQELLQIKMDFGDVLPDDEKSEMGFSNNGHELQISPLHIDYYKKIAREALDKAIVTTEKPKSTHYRVQFGLGIGEELPSAMIGGYQSAPINSNDFIVDILDADGLPMQPKDSLEEAYYTEVKKNIGVGMRGSHSDRYEVVEDGVILYSALPHKEVSPKSWQGPSPNLKLLVKDYFPMDGDFEFRVKASKGYHEHVKKEGLISLRRTVPAENMQSTIHLQARKFTNRQNMVYRGKYLASEDLTNYSYAKATFTAPKTGYYQIDFTHPYAAQDGMPSINMRLDQFQIQERLHLQQPEDGSLDMITPLTMAYLEEGEHAIEIGGRFFVGLGELIITPFPDDHPVALQLDNEEAESKKKYDLAAPIMRVFAGTRTDDGIDYKNFDDYRNVVNTDQPKQYIFSGRLEDLPIPVIDTLETEILANIMGMGVWNDYLVKDNRDSGPPLLVHEIEFEAPYHPVWPPTSHSAIFIASEEKSNKEVYTQQVLANFMEKAFRRPLDKGEVETYMEFWRAIRNEYVSYEAGVKEVLVAILCSPNFLYLAEPEEGTSDDEREYFLASRLSYFLWDSPPDEELLTLADRGKLHRKKELKRQLQRMLQDDKVWAMVRNFSKEWLRMDRHETMSANVNEYEAYTRFVKRDMTEETYQFVHYVLNCNMYLGNLIESDFAMLNQNLAEFYGIEGVKGNHFRPVALPPNSKRGGLLSQGSFLSGHSDGTQAHAIKRAVWLRSKILGDRPPDPPPNVPELDPETPGFEKLTLKEQLFLHRNKVSCMDCHAKIDPYGIVFENYNAVGLYQTVAHNGNPIDTKTELPDGQVVDGVDEIKAYILNEKLDDFTRSLVKHLFSYAMGRDVTFVDEPEIESIVADIRADGYRFQSVFEHIITSKSFIGDL</sequence>
<accession>A0ABT0PPF6</accession>
<dbReference type="SUPFAM" id="SSF46626">
    <property type="entry name" value="Cytochrome c"/>
    <property type="match status" value="1"/>
</dbReference>
<evidence type="ECO:0000313" key="8">
    <source>
        <dbReference type="Proteomes" id="UP001203607"/>
    </source>
</evidence>
<keyword evidence="5" id="KW-0472">Membrane</keyword>
<dbReference type="InterPro" id="IPR013039">
    <property type="entry name" value="DUF1588"/>
</dbReference>
<feature type="domain" description="Cytochrome c" evidence="6">
    <location>
        <begin position="203"/>
        <end position="283"/>
    </location>
</feature>